<keyword evidence="6 8" id="KW-0949">S-adenosyl-L-methionine</keyword>
<comment type="pathway">
    <text evidence="2 8">Cofactor biosynthesis; biotin biosynthesis.</text>
</comment>
<evidence type="ECO:0000256" key="6">
    <source>
        <dbReference type="ARBA" id="ARBA00022691"/>
    </source>
</evidence>
<evidence type="ECO:0000256" key="4">
    <source>
        <dbReference type="ARBA" id="ARBA00022603"/>
    </source>
</evidence>
<evidence type="ECO:0000256" key="9">
    <source>
        <dbReference type="SAM" id="MobiDB-lite"/>
    </source>
</evidence>
<dbReference type="Pfam" id="PF08241">
    <property type="entry name" value="Methyltransf_11"/>
    <property type="match status" value="1"/>
</dbReference>
<feature type="domain" description="Methyltransferase type 11" evidence="10">
    <location>
        <begin position="62"/>
        <end position="156"/>
    </location>
</feature>
<keyword evidence="12" id="KW-1185">Reference proteome</keyword>
<evidence type="ECO:0000256" key="7">
    <source>
        <dbReference type="ARBA" id="ARBA00022756"/>
    </source>
</evidence>
<sequence>MTIYTRIEPTSPVEGGTGSKQSIARGFGGASGTYDNASRLQKVMGDAMCAELAGAFAPRSVLDLGCGTGWFTRKLLEQYPDATVTGADLSPGMLVRASGGSPESISWLQADAEQLPLADSSVDLIFSNLMIQWSARPEKILRECLRILRPGGRLAISTLLDGTLSELKQAWAEADPGRAHVNRFVPEAQWQGLVKSVLPGAAQVTETIVLPYRSPMHLNRELKELGAVFKGEERRRTVTAPGRFRSMCRAYPTHSDGLVSASYLAGWIYWRKWLPEEGQR</sequence>
<dbReference type="PANTHER" id="PTHR43591:SF24">
    <property type="entry name" value="2-METHOXY-6-POLYPRENYL-1,4-BENZOQUINOL METHYLASE, MITOCHONDRIAL"/>
    <property type="match status" value="1"/>
</dbReference>
<evidence type="ECO:0000256" key="1">
    <source>
        <dbReference type="ARBA" id="ARBA00000852"/>
    </source>
</evidence>
<keyword evidence="4 8" id="KW-0489">Methyltransferase</keyword>
<dbReference type="CDD" id="cd02440">
    <property type="entry name" value="AdoMet_MTases"/>
    <property type="match status" value="1"/>
</dbReference>
<feature type="region of interest" description="Disordered" evidence="9">
    <location>
        <begin position="1"/>
        <end position="24"/>
    </location>
</feature>
<evidence type="ECO:0000256" key="8">
    <source>
        <dbReference type="HAMAP-Rule" id="MF_00835"/>
    </source>
</evidence>
<comment type="caution">
    <text evidence="11">The sequence shown here is derived from an EMBL/GenBank/DDBJ whole genome shotgun (WGS) entry which is preliminary data.</text>
</comment>
<name>A0ABS3BI34_9GAMM</name>
<comment type="function">
    <text evidence="8">Converts the free carboxyl group of a malonyl-thioester to its methyl ester by transfer of a methyl group from S-adenosyl-L-methionine (SAM). It allows to synthesize pimeloyl-ACP via the fatty acid synthetic pathway.</text>
</comment>
<dbReference type="PANTHER" id="PTHR43591">
    <property type="entry name" value="METHYLTRANSFERASE"/>
    <property type="match status" value="1"/>
</dbReference>
<dbReference type="InterPro" id="IPR011814">
    <property type="entry name" value="BioC"/>
</dbReference>
<proteinExistence type="inferred from homology"/>
<dbReference type="EC" id="2.1.1.197" evidence="3 8"/>
<accession>A0ABS3BI34</accession>
<dbReference type="Proteomes" id="UP000664344">
    <property type="component" value="Unassembled WGS sequence"/>
</dbReference>
<comment type="similarity">
    <text evidence="8">Belongs to the methyltransferase superfamily.</text>
</comment>
<evidence type="ECO:0000256" key="3">
    <source>
        <dbReference type="ARBA" id="ARBA00012327"/>
    </source>
</evidence>
<keyword evidence="7 8" id="KW-0093">Biotin biosynthesis</keyword>
<dbReference type="GO" id="GO:0032259">
    <property type="term" value="P:methylation"/>
    <property type="evidence" value="ECO:0007669"/>
    <property type="project" value="UniProtKB-KW"/>
</dbReference>
<dbReference type="EMBL" id="JAFKDB010000019">
    <property type="protein sequence ID" value="MBN7771157.1"/>
    <property type="molecule type" value="Genomic_DNA"/>
</dbReference>
<evidence type="ECO:0000256" key="2">
    <source>
        <dbReference type="ARBA" id="ARBA00004746"/>
    </source>
</evidence>
<dbReference type="InterPro" id="IPR013216">
    <property type="entry name" value="Methyltransf_11"/>
</dbReference>
<dbReference type="RefSeq" id="WP_029652809.1">
    <property type="nucleotide sequence ID" value="NZ_JAFKDB010000019.1"/>
</dbReference>
<dbReference type="GO" id="GO:0102130">
    <property type="term" value="F:malonyl-CoA methyltransferase activity"/>
    <property type="evidence" value="ECO:0007669"/>
    <property type="project" value="UniProtKB-EC"/>
</dbReference>
<evidence type="ECO:0000313" key="11">
    <source>
        <dbReference type="EMBL" id="MBN7771157.1"/>
    </source>
</evidence>
<keyword evidence="5 8" id="KW-0808">Transferase</keyword>
<dbReference type="HAMAP" id="MF_00835">
    <property type="entry name" value="BioC"/>
    <property type="match status" value="1"/>
</dbReference>
<evidence type="ECO:0000313" key="12">
    <source>
        <dbReference type="Proteomes" id="UP000664344"/>
    </source>
</evidence>
<dbReference type="Gene3D" id="3.40.50.150">
    <property type="entry name" value="Vaccinia Virus protein VP39"/>
    <property type="match status" value="1"/>
</dbReference>
<dbReference type="SUPFAM" id="SSF53335">
    <property type="entry name" value="S-adenosyl-L-methionine-dependent methyltransferases"/>
    <property type="match status" value="1"/>
</dbReference>
<dbReference type="NCBIfam" id="TIGR02072">
    <property type="entry name" value="BioC"/>
    <property type="match status" value="1"/>
</dbReference>
<dbReference type="InterPro" id="IPR029063">
    <property type="entry name" value="SAM-dependent_MTases_sf"/>
</dbReference>
<protein>
    <recommendedName>
        <fullName evidence="3 8">Malonyl-[acyl-carrier protein] O-methyltransferase</fullName>
        <shortName evidence="8">Malonyl-ACP O-methyltransferase</shortName>
        <ecNumber evidence="3 8">2.1.1.197</ecNumber>
    </recommendedName>
    <alternativeName>
        <fullName evidence="8">Biotin synthesis protein BioC</fullName>
    </alternativeName>
</protein>
<gene>
    <name evidence="8 11" type="primary">bioC</name>
    <name evidence="11" type="ORF">JYP53_14730</name>
</gene>
<evidence type="ECO:0000259" key="10">
    <source>
        <dbReference type="Pfam" id="PF08241"/>
    </source>
</evidence>
<reference evidence="11 12" key="1">
    <citation type="submission" date="2021-02" db="EMBL/GenBank/DDBJ databases">
        <title>PHA producing bacteria isolated from coastal sediment in Guangdong, Shenzhen.</title>
        <authorList>
            <person name="Zheng W."/>
            <person name="Yu S."/>
            <person name="Huang Y."/>
        </authorList>
    </citation>
    <scope>NUCLEOTIDE SEQUENCE [LARGE SCALE GENOMIC DNA]</scope>
    <source>
        <strain evidence="11 12">TN21-5</strain>
    </source>
</reference>
<organism evidence="11 12">
    <name type="scientific">Marinobacter daepoensis</name>
    <dbReference type="NCBI Taxonomy" id="262077"/>
    <lineage>
        <taxon>Bacteria</taxon>
        <taxon>Pseudomonadati</taxon>
        <taxon>Pseudomonadota</taxon>
        <taxon>Gammaproteobacteria</taxon>
        <taxon>Pseudomonadales</taxon>
        <taxon>Marinobacteraceae</taxon>
        <taxon>Marinobacter</taxon>
    </lineage>
</organism>
<evidence type="ECO:0000256" key="5">
    <source>
        <dbReference type="ARBA" id="ARBA00022679"/>
    </source>
</evidence>
<comment type="catalytic activity">
    <reaction evidence="1 8">
        <text>malonyl-[ACP] + S-adenosyl-L-methionine = malonyl-[ACP] methyl ester + S-adenosyl-L-homocysteine</text>
        <dbReference type="Rhea" id="RHEA:17105"/>
        <dbReference type="Rhea" id="RHEA-COMP:9623"/>
        <dbReference type="Rhea" id="RHEA-COMP:9954"/>
        <dbReference type="ChEBI" id="CHEBI:57856"/>
        <dbReference type="ChEBI" id="CHEBI:59789"/>
        <dbReference type="ChEBI" id="CHEBI:78449"/>
        <dbReference type="ChEBI" id="CHEBI:78845"/>
        <dbReference type="EC" id="2.1.1.197"/>
    </reaction>
</comment>